<feature type="compositionally biased region" description="Low complexity" evidence="14">
    <location>
        <begin position="704"/>
        <end position="717"/>
    </location>
</feature>
<evidence type="ECO:0000256" key="11">
    <source>
        <dbReference type="ARBA" id="ARBA00023204"/>
    </source>
</evidence>
<feature type="domain" description="BRCT" evidence="16">
    <location>
        <begin position="1640"/>
        <end position="1718"/>
    </location>
</feature>
<evidence type="ECO:0000313" key="17">
    <source>
        <dbReference type="Ensembl" id="ENSSFOP00015021978.1"/>
    </source>
</evidence>
<sequence length="1846" mass="202294">MDETQPLEDRSLEKHEPEKNDAKERGEPLAKLRVFKNDYCPETELPLYLGNNVLGRDPTSCSLVLSASSVSKCHAVISLSVFPGDKFCSGPFTEALLWDLGSLNGTRKGRFRLTPNVRYALSEGEYVVLADVPCQYVLVGEVTPSGEKDAAVVAGGLRGRGKLRGRGRRRGAERKGQEKGRSDGEKNTSAQDGTQEEQRRSEATTPNPARTTALALEQTPAQPQKLIELASESDTDDDGKGRRDDRRQVLETDSDSPQPSGPTCSTFLSPANNVVPESEDENPVTPAVKNVRTGRTQNSGKTEEKNPAGSKRTRMPMGGSDSEVQESLIHTMEKKANENDTHMEENAVNGHQCGNIKVEGGSETNDCGTSLTANVPALAHDAGPAVEGKGEKEKNTSQHEPVQDGHCKSTGDMPAFHMDSDTDIEGEQEVGDVSGTLRNAAATSVTPSTPTDLIAPKVLVTQPDEIRLDSDTDVEDNEGSFPTPAHVLDSSAKGVSAPQVIAAVLHLDSNTDSEGVTECPTKSEPVAHNKSTPSGALLLKPQELDLGSDTDAEDVDGHPLVKSQSSPLVVPEGHGAATKQQLGLEIQSDSDSEAEEDSTHMFTPLATAKLNPLAQTNPELASSVAAAVTLGPRSGPSADTSVEDQGSVKPCPETQLLPKSAANPIDCNLDSDTDVEDEEDQAVQGVQEANVTPKILRVQNCSTPLSSDSALPSLLNPKRFTDDQDEDKDDDFVVAETQAFLSDAPAESRHETDPVLDATQLYVQDSPQAVETSAGEAVEDQATQTFSFQMGLSNSSHKLSMSTRLSHTLASMEEQEEEKEVEDLEAVQIHRDAPASERTGFVETDGDLEATQAYGGLPLLVLNSPGRVDRGQPEGGMELGFHSGDPQQVKDEEGGEETQAIHFHADSHLSTADTQPVSAFETRDRGLQFEEEEAQEGVTEPPPQNLRGEVRENEEDVQPSRSRRGRRGEEEEGQGKRIQPAKRVTRRSSRAETKQEHPRRGKESEEGTRSNKEEDEAFQDQCNVTEKRKRRRNTINLLQEKENNDSGAESVEGMEREEKKRLDSERKEKEEKDRLQKVERENETMEREEQTEEQERESLETEKKDQEVLERQEGEENKQLKGEEKERGQKEGNEREEKELLEEAKKEERGKLEREGEKREGNEGLEREENPGKDSGGGIDKEAKVGQGKEKLEKETKEDKRLQHENKQEKNQKLEKEKNKEGSEKHKEKEAKQETDRMLESEKQKRKDEGASEETVKRESEKELKASTRGRRKSRAAASSTTAVKETTGSGKDMVAIELEPKTDRTSSIASASSTICNFSTGMQKRGRAKKSQGRSELDPDKVDVSADRAQGGRGSRSQTVTDSEPMRSETEMMVVQDGKAAQHSKASTSKGVNRDHKGCDPVTAAAVDPASTPVLVKRSRGGNKSEKLSDLESAASEPDQTAQSSKVEGSKPTGRQRCRKRGLEEDTEEKEEDAPSRMVRARRISQKPGKMLGEKAEEIEKTEESEREKGRPSTSLRKGRPSIAKKVQPGVEARDETKEEETGMVSLQRKVREWHRPTREKNESGEKRALEEEQNKETALGTSSEDVVKNCEKTEVPQTPPTRNSRKRTSANESPATPKMARRSPGHAVSTLGTVDQNTYKVLFTGLTDDQGETTVLRLGGSMAKGVSDMTHLVTDKVRRTVKFLCAVARGIPVVTTAWLEKCGKSAAFLSPSAFLVKDVEQEKKFNFCLEESLRVARAQPLLQGYEIHVTRSVKPEPSQMKDIISCSGARYLPKMPTVQKLKTVVISCEEDASLCGPALSASLPVLSAEFLLSGILQQKVDLVTHALTGPCFEAKSAPRGRNRK</sequence>
<evidence type="ECO:0000256" key="5">
    <source>
        <dbReference type="ARBA" id="ARBA00022499"/>
    </source>
</evidence>
<evidence type="ECO:0000256" key="6">
    <source>
        <dbReference type="ARBA" id="ARBA00022553"/>
    </source>
</evidence>
<evidence type="ECO:0000313" key="18">
    <source>
        <dbReference type="Proteomes" id="UP000694397"/>
    </source>
</evidence>
<dbReference type="RefSeq" id="XP_018587573.1">
    <property type="nucleotide sequence ID" value="XM_018732057.1"/>
</dbReference>
<dbReference type="GO" id="GO:0005694">
    <property type="term" value="C:chromosome"/>
    <property type="evidence" value="ECO:0007669"/>
    <property type="project" value="UniProtKB-SubCell"/>
</dbReference>
<proteinExistence type="predicted"/>
<evidence type="ECO:0000256" key="4">
    <source>
        <dbReference type="ARBA" id="ARBA00022454"/>
    </source>
</evidence>
<evidence type="ECO:0000256" key="10">
    <source>
        <dbReference type="ARBA" id="ARBA00022990"/>
    </source>
</evidence>
<feature type="compositionally biased region" description="Basic and acidic residues" evidence="14">
    <location>
        <begin position="989"/>
        <end position="1012"/>
    </location>
</feature>
<protein>
    <recommendedName>
        <fullName evidence="3">Mediator of DNA damage checkpoint protein 1</fullName>
    </recommendedName>
</protein>
<keyword evidence="7" id="KW-0677">Repeat</keyword>
<dbReference type="OrthoDB" id="342264at2759"/>
<feature type="region of interest" description="Disordered" evidence="14">
    <location>
        <begin position="384"/>
        <end position="412"/>
    </location>
</feature>
<feature type="region of interest" description="Disordered" evidence="14">
    <location>
        <begin position="631"/>
        <end position="670"/>
    </location>
</feature>
<feature type="compositionally biased region" description="Basic and acidic residues" evidence="14">
    <location>
        <begin position="1053"/>
        <end position="1088"/>
    </location>
</feature>
<feature type="compositionally biased region" description="Basic and acidic residues" evidence="14">
    <location>
        <begin position="1533"/>
        <end position="1542"/>
    </location>
</feature>
<dbReference type="SMART" id="SM00292">
    <property type="entry name" value="BRCT"/>
    <property type="match status" value="2"/>
</dbReference>
<evidence type="ECO:0000259" key="16">
    <source>
        <dbReference type="PROSITE" id="PS50172"/>
    </source>
</evidence>
<feature type="compositionally biased region" description="Polar residues" evidence="14">
    <location>
        <begin position="1439"/>
        <end position="1448"/>
    </location>
</feature>
<feature type="compositionally biased region" description="Polar residues" evidence="14">
    <location>
        <begin position="255"/>
        <end position="272"/>
    </location>
</feature>
<feature type="region of interest" description="Disordered" evidence="14">
    <location>
        <begin position="469"/>
        <end position="492"/>
    </location>
</feature>
<evidence type="ECO:0000256" key="7">
    <source>
        <dbReference type="ARBA" id="ARBA00022737"/>
    </source>
</evidence>
<feature type="compositionally biased region" description="Basic and acidic residues" evidence="14">
    <location>
        <begin position="1096"/>
        <end position="1172"/>
    </location>
</feature>
<evidence type="ECO:0000256" key="14">
    <source>
        <dbReference type="SAM" id="MobiDB-lite"/>
    </source>
</evidence>
<feature type="compositionally biased region" description="Basic and acidic residues" evidence="14">
    <location>
        <begin position="238"/>
        <end position="250"/>
    </location>
</feature>
<evidence type="ECO:0000256" key="9">
    <source>
        <dbReference type="ARBA" id="ARBA00022843"/>
    </source>
</evidence>
<feature type="compositionally biased region" description="Basic and acidic residues" evidence="14">
    <location>
        <begin position="388"/>
        <end position="409"/>
    </location>
</feature>
<evidence type="ECO:0000256" key="3">
    <source>
        <dbReference type="ARBA" id="ARBA00015014"/>
    </source>
</evidence>
<keyword evidence="13" id="KW-0131">Cell cycle</keyword>
<evidence type="ECO:0000259" key="15">
    <source>
        <dbReference type="PROSITE" id="PS50006"/>
    </source>
</evidence>
<keyword evidence="4" id="KW-0158">Chromosome</keyword>
<evidence type="ECO:0000256" key="13">
    <source>
        <dbReference type="ARBA" id="ARBA00023306"/>
    </source>
</evidence>
<dbReference type="CTD" id="9656"/>
<dbReference type="PANTHER" id="PTHR23196">
    <property type="entry name" value="PAX TRANSCRIPTION ACTIVATION DOMAIN INTERACTING PROTEIN"/>
    <property type="match status" value="1"/>
</dbReference>
<keyword evidence="6" id="KW-0597">Phosphoprotein</keyword>
<feature type="region of interest" description="Disordered" evidence="14">
    <location>
        <begin position="158"/>
        <end position="208"/>
    </location>
</feature>
<feature type="compositionally biased region" description="Basic and acidic residues" evidence="14">
    <location>
        <begin position="1587"/>
        <end position="1596"/>
    </location>
</feature>
<name>A0A8C9S040_SCLFO</name>
<reference evidence="17" key="3">
    <citation type="submission" date="2025-09" db="UniProtKB">
        <authorList>
            <consortium name="Ensembl"/>
        </authorList>
    </citation>
    <scope>IDENTIFICATION</scope>
</reference>
<gene>
    <name evidence="17" type="primary">mdc1</name>
</gene>
<dbReference type="RefSeq" id="XP_029115971.1">
    <property type="nucleotide sequence ID" value="XM_029260138.1"/>
</dbReference>
<dbReference type="Gene3D" id="2.60.200.20">
    <property type="match status" value="1"/>
</dbReference>
<dbReference type="CDD" id="cd18441">
    <property type="entry name" value="BRCT_MDC1_rpt2"/>
    <property type="match status" value="1"/>
</dbReference>
<evidence type="ECO:0000256" key="12">
    <source>
        <dbReference type="ARBA" id="ARBA00023242"/>
    </source>
</evidence>
<dbReference type="Ensembl" id="ENSSFOT00015022224.2">
    <property type="protein sequence ID" value="ENSSFOP00015021978.1"/>
    <property type="gene ID" value="ENSSFOG00015014159.2"/>
</dbReference>
<accession>A0A8C9S040</accession>
<dbReference type="SUPFAM" id="SSF52113">
    <property type="entry name" value="BRCT domain"/>
    <property type="match status" value="1"/>
</dbReference>
<comment type="subcellular location">
    <subcellularLocation>
        <location evidence="2">Chromosome</location>
    </subcellularLocation>
    <subcellularLocation>
        <location evidence="1">Nucleus</location>
    </subcellularLocation>
</comment>
<evidence type="ECO:0000256" key="8">
    <source>
        <dbReference type="ARBA" id="ARBA00022763"/>
    </source>
</evidence>
<keyword evidence="12" id="KW-0539">Nucleus</keyword>
<dbReference type="GeneTree" id="ENSGT00940000161757"/>
<feature type="compositionally biased region" description="Polar residues" evidence="14">
    <location>
        <begin position="908"/>
        <end position="917"/>
    </location>
</feature>
<feature type="compositionally biased region" description="Basic and acidic residues" evidence="14">
    <location>
        <begin position="1551"/>
        <end position="1577"/>
    </location>
</feature>
<organism evidence="17 18">
    <name type="scientific">Scleropages formosus</name>
    <name type="common">Asian bonytongue</name>
    <name type="synonym">Osteoglossum formosum</name>
    <dbReference type="NCBI Taxonomy" id="113540"/>
    <lineage>
        <taxon>Eukaryota</taxon>
        <taxon>Metazoa</taxon>
        <taxon>Chordata</taxon>
        <taxon>Craniata</taxon>
        <taxon>Vertebrata</taxon>
        <taxon>Euteleostomi</taxon>
        <taxon>Actinopterygii</taxon>
        <taxon>Neopterygii</taxon>
        <taxon>Teleostei</taxon>
        <taxon>Osteoglossocephala</taxon>
        <taxon>Osteoglossomorpha</taxon>
        <taxon>Osteoglossiformes</taxon>
        <taxon>Osteoglossidae</taxon>
        <taxon>Scleropages</taxon>
    </lineage>
</organism>
<dbReference type="Proteomes" id="UP000694397">
    <property type="component" value="Chromosome 18"/>
</dbReference>
<feature type="region of interest" description="Disordered" evidence="14">
    <location>
        <begin position="1"/>
        <end position="27"/>
    </location>
</feature>
<dbReference type="Pfam" id="PF00498">
    <property type="entry name" value="FHA"/>
    <property type="match status" value="1"/>
</dbReference>
<evidence type="ECO:0000256" key="1">
    <source>
        <dbReference type="ARBA" id="ARBA00004123"/>
    </source>
</evidence>
<dbReference type="PROSITE" id="PS50006">
    <property type="entry name" value="FHA_DOMAIN"/>
    <property type="match status" value="1"/>
</dbReference>
<dbReference type="CDD" id="cd17744">
    <property type="entry name" value="BRCT_MDC1_rpt1"/>
    <property type="match status" value="1"/>
</dbReference>
<dbReference type="GeneID" id="108922134"/>
<dbReference type="InterPro" id="IPR036420">
    <property type="entry name" value="BRCT_dom_sf"/>
</dbReference>
<evidence type="ECO:0000256" key="2">
    <source>
        <dbReference type="ARBA" id="ARBA00004286"/>
    </source>
</evidence>
<dbReference type="PANTHER" id="PTHR23196:SF34">
    <property type="entry name" value="MEDIATOR OF DNA DAMAGE CHECKPOINT PROTEIN 1"/>
    <property type="match status" value="1"/>
</dbReference>
<feature type="region of interest" description="Disordered" evidence="14">
    <location>
        <begin position="229"/>
        <end position="324"/>
    </location>
</feature>
<keyword evidence="10" id="KW-0007">Acetylation</keyword>
<feature type="region of interest" description="Disordered" evidence="14">
    <location>
        <begin position="867"/>
        <end position="1633"/>
    </location>
</feature>
<dbReference type="Gene3D" id="3.40.50.10190">
    <property type="entry name" value="BRCT domain"/>
    <property type="match status" value="2"/>
</dbReference>
<dbReference type="InterPro" id="IPR051579">
    <property type="entry name" value="DDR_Transcriptional_Reg"/>
</dbReference>
<reference evidence="17 18" key="1">
    <citation type="submission" date="2019-04" db="EMBL/GenBank/DDBJ databases">
        <authorList>
            <consortium name="Wellcome Sanger Institute Data Sharing"/>
        </authorList>
    </citation>
    <scope>NUCLEOTIDE SEQUENCE [LARGE SCALE GENOMIC DNA]</scope>
</reference>
<dbReference type="KEGG" id="sfm:108922134"/>
<feature type="compositionally biased region" description="Basic residues" evidence="14">
    <location>
        <begin position="159"/>
        <end position="172"/>
    </location>
</feature>
<feature type="region of interest" description="Disordered" evidence="14">
    <location>
        <begin position="510"/>
        <end position="580"/>
    </location>
</feature>
<dbReference type="Pfam" id="PF16589">
    <property type="entry name" value="BRCT_2"/>
    <property type="match status" value="1"/>
</dbReference>
<feature type="compositionally biased region" description="Basic and acidic residues" evidence="14">
    <location>
        <begin position="173"/>
        <end position="186"/>
    </location>
</feature>
<dbReference type="InterPro" id="IPR000253">
    <property type="entry name" value="FHA_dom"/>
</dbReference>
<dbReference type="SUPFAM" id="SSF49879">
    <property type="entry name" value="SMAD/FHA domain"/>
    <property type="match status" value="1"/>
</dbReference>
<dbReference type="Pfam" id="PF16770">
    <property type="entry name" value="RTT107_BRCT_5"/>
    <property type="match status" value="1"/>
</dbReference>
<keyword evidence="9" id="KW-0832">Ubl conjugation</keyword>
<feature type="compositionally biased region" description="Basic and acidic residues" evidence="14">
    <location>
        <begin position="1493"/>
        <end position="1512"/>
    </location>
</feature>
<feature type="region of interest" description="Disordered" evidence="14">
    <location>
        <begin position="704"/>
        <end position="728"/>
    </location>
</feature>
<dbReference type="PROSITE" id="PS50172">
    <property type="entry name" value="BRCT"/>
    <property type="match status" value="1"/>
</dbReference>
<feature type="compositionally biased region" description="Basic residues" evidence="14">
    <location>
        <begin position="979"/>
        <end position="988"/>
    </location>
</feature>
<feature type="compositionally biased region" description="Basic and acidic residues" evidence="14">
    <location>
        <begin position="1334"/>
        <end position="1347"/>
    </location>
</feature>
<keyword evidence="11" id="KW-0234">DNA repair</keyword>
<feature type="compositionally biased region" description="Basic and acidic residues" evidence="14">
    <location>
        <begin position="1179"/>
        <end position="1266"/>
    </location>
</feature>
<dbReference type="RefSeq" id="XP_029115970.1">
    <property type="nucleotide sequence ID" value="XM_029260137.1"/>
</dbReference>
<dbReference type="InterPro" id="IPR008984">
    <property type="entry name" value="SMAD_FHA_dom_sf"/>
</dbReference>
<keyword evidence="18" id="KW-1185">Reference proteome</keyword>
<dbReference type="CDD" id="cd22665">
    <property type="entry name" value="FHA_MDC1"/>
    <property type="match status" value="1"/>
</dbReference>
<keyword evidence="5" id="KW-1017">Isopeptide bond</keyword>
<feature type="compositionally biased region" description="Basic and acidic residues" evidence="14">
    <location>
        <begin position="7"/>
        <end position="27"/>
    </location>
</feature>
<feature type="compositionally biased region" description="Low complexity" evidence="14">
    <location>
        <begin position="1306"/>
        <end position="1316"/>
    </location>
</feature>
<keyword evidence="8" id="KW-0227">DNA damage</keyword>
<dbReference type="InterPro" id="IPR001357">
    <property type="entry name" value="BRCT_dom"/>
</dbReference>
<dbReference type="GO" id="GO:0006281">
    <property type="term" value="P:DNA repair"/>
    <property type="evidence" value="ECO:0007669"/>
    <property type="project" value="UniProtKB-KW"/>
</dbReference>
<feature type="domain" description="FHA" evidence="15">
    <location>
        <begin position="52"/>
        <end position="113"/>
    </location>
</feature>
<reference evidence="17" key="2">
    <citation type="submission" date="2025-08" db="UniProtKB">
        <authorList>
            <consortium name="Ensembl"/>
        </authorList>
    </citation>
    <scope>IDENTIFICATION</scope>
</reference>
<dbReference type="GO" id="GO:0005634">
    <property type="term" value="C:nucleus"/>
    <property type="evidence" value="ECO:0007669"/>
    <property type="project" value="UniProtKB-SubCell"/>
</dbReference>